<proteinExistence type="predicted"/>
<feature type="compositionally biased region" description="Polar residues" evidence="1">
    <location>
        <begin position="30"/>
        <end position="45"/>
    </location>
</feature>
<dbReference type="AlphaFoldDB" id="A0A8G0PKB0"/>
<evidence type="ECO:0000256" key="1">
    <source>
        <dbReference type="SAM" id="MobiDB-lite"/>
    </source>
</evidence>
<evidence type="ECO:0000313" key="3">
    <source>
        <dbReference type="Proteomes" id="UP000826661"/>
    </source>
</evidence>
<protein>
    <submittedName>
        <fullName evidence="2">Uncharacterized protein</fullName>
    </submittedName>
</protein>
<feature type="region of interest" description="Disordered" evidence="1">
    <location>
        <begin position="30"/>
        <end position="81"/>
    </location>
</feature>
<evidence type="ECO:0000313" key="2">
    <source>
        <dbReference type="EMBL" id="QYT04552.1"/>
    </source>
</evidence>
<dbReference type="Proteomes" id="UP000826661">
    <property type="component" value="Chromosome VI"/>
</dbReference>
<name>A0A8G0PKB0_9HYPO</name>
<organism evidence="2 3">
    <name type="scientific">Trichoderma simmonsii</name>
    <dbReference type="NCBI Taxonomy" id="1491479"/>
    <lineage>
        <taxon>Eukaryota</taxon>
        <taxon>Fungi</taxon>
        <taxon>Dikarya</taxon>
        <taxon>Ascomycota</taxon>
        <taxon>Pezizomycotina</taxon>
        <taxon>Sordariomycetes</taxon>
        <taxon>Hypocreomycetidae</taxon>
        <taxon>Hypocreales</taxon>
        <taxon>Hypocreaceae</taxon>
        <taxon>Trichoderma</taxon>
    </lineage>
</organism>
<gene>
    <name evidence="2" type="ORF">H0G86_011454</name>
</gene>
<dbReference type="EMBL" id="CP075869">
    <property type="protein sequence ID" value="QYT04552.1"/>
    <property type="molecule type" value="Genomic_DNA"/>
</dbReference>
<sequence>MVAITVIQGTRTPPALQAFGDITNSGQPSFGISRFSSHGSGNAKTDSLVPRSATRRIPSPRDRENATHVATTLSDPYILIT</sequence>
<reference evidence="2 3" key="1">
    <citation type="journal article" date="2021" name="BMC Genomics">
        <title>Telomere-to-telomere genome assembly of asparaginase-producing Trichoderma simmonsii.</title>
        <authorList>
            <person name="Chung D."/>
            <person name="Kwon Y.M."/>
            <person name="Yang Y."/>
        </authorList>
    </citation>
    <scope>NUCLEOTIDE SEQUENCE [LARGE SCALE GENOMIC DNA]</scope>
    <source>
        <strain evidence="2 3">GH-Sj1</strain>
    </source>
</reference>
<accession>A0A8G0PKB0</accession>
<keyword evidence="3" id="KW-1185">Reference proteome</keyword>